<comment type="caution">
    <text evidence="6">The sequence shown here is derived from an EMBL/GenBank/DDBJ whole genome shotgun (WGS) entry which is preliminary data.</text>
</comment>
<dbReference type="InterPro" id="IPR022776">
    <property type="entry name" value="TRM13/UPF0224_CHHC_Znf_dom"/>
</dbReference>
<dbReference type="EMBL" id="WKFB01000496">
    <property type="protein sequence ID" value="KAF6721294.1"/>
    <property type="molecule type" value="Genomic_DNA"/>
</dbReference>
<accession>A0A834C1J5</accession>
<protein>
    <submittedName>
        <fullName evidence="6">Gametocyte-specific factor 1</fullName>
    </submittedName>
</protein>
<dbReference type="PROSITE" id="PS51800">
    <property type="entry name" value="ZF_CHHC_U11_48K"/>
    <property type="match status" value="4"/>
</dbReference>
<name>A0A834C1J5_ORYME</name>
<keyword evidence="1" id="KW-0479">Metal-binding</keyword>
<feature type="region of interest" description="Disordered" evidence="4">
    <location>
        <begin position="227"/>
        <end position="248"/>
    </location>
</feature>
<dbReference type="AlphaFoldDB" id="A0A834C1J5"/>
<feature type="domain" description="CHHC U11-48K-type" evidence="5">
    <location>
        <begin position="73"/>
        <end position="100"/>
    </location>
</feature>
<dbReference type="Proteomes" id="UP000646548">
    <property type="component" value="Unassembled WGS sequence"/>
</dbReference>
<reference evidence="6" key="1">
    <citation type="journal article" name="BMC Genomics">
        <title>Long-read sequencing and de novo genome assembly of marine medaka (Oryzias melastigma).</title>
        <authorList>
            <person name="Liang P."/>
            <person name="Saqib H.S.A."/>
            <person name="Ni X."/>
            <person name="Shen Y."/>
        </authorList>
    </citation>
    <scope>NUCLEOTIDE SEQUENCE</scope>
    <source>
        <strain evidence="6">Bigg-433</strain>
    </source>
</reference>
<evidence type="ECO:0000256" key="3">
    <source>
        <dbReference type="ARBA" id="ARBA00022833"/>
    </source>
</evidence>
<keyword evidence="3" id="KW-0862">Zinc</keyword>
<dbReference type="Pfam" id="PF05253">
    <property type="entry name" value="zf-U11-48K"/>
    <property type="match status" value="4"/>
</dbReference>
<dbReference type="SUPFAM" id="SSF57667">
    <property type="entry name" value="beta-beta-alpha zinc fingers"/>
    <property type="match status" value="2"/>
</dbReference>
<dbReference type="InterPro" id="IPR036236">
    <property type="entry name" value="Znf_C2H2_sf"/>
</dbReference>
<keyword evidence="2" id="KW-0863">Zinc-finger</keyword>
<feature type="domain" description="CHHC U11-48K-type" evidence="5">
    <location>
        <begin position="113"/>
        <end position="140"/>
    </location>
</feature>
<dbReference type="InterPro" id="IPR051591">
    <property type="entry name" value="UPF0224_FAM112_RNA_Proc"/>
</dbReference>
<evidence type="ECO:0000259" key="5">
    <source>
        <dbReference type="PROSITE" id="PS51800"/>
    </source>
</evidence>
<feature type="domain" description="CHHC U11-48K-type" evidence="5">
    <location>
        <begin position="39"/>
        <end position="66"/>
    </location>
</feature>
<proteinExistence type="predicted"/>
<dbReference type="PANTHER" id="PTHR21402:SF5">
    <property type="entry name" value="GAMETOCYTE SPECIFIC FACTOR 1"/>
    <property type="match status" value="1"/>
</dbReference>
<evidence type="ECO:0000256" key="1">
    <source>
        <dbReference type="ARBA" id="ARBA00022723"/>
    </source>
</evidence>
<evidence type="ECO:0000256" key="2">
    <source>
        <dbReference type="ARBA" id="ARBA00022771"/>
    </source>
</evidence>
<gene>
    <name evidence="6" type="ORF">FQA47_007135</name>
</gene>
<organism evidence="6 7">
    <name type="scientific">Oryzias melastigma</name>
    <name type="common">Marine medaka</name>
    <dbReference type="NCBI Taxonomy" id="30732"/>
    <lineage>
        <taxon>Eukaryota</taxon>
        <taxon>Metazoa</taxon>
        <taxon>Chordata</taxon>
        <taxon>Craniata</taxon>
        <taxon>Vertebrata</taxon>
        <taxon>Euteleostomi</taxon>
        <taxon>Actinopterygii</taxon>
        <taxon>Neopterygii</taxon>
        <taxon>Teleostei</taxon>
        <taxon>Neoteleostei</taxon>
        <taxon>Acanthomorphata</taxon>
        <taxon>Ovalentaria</taxon>
        <taxon>Atherinomorphae</taxon>
        <taxon>Beloniformes</taxon>
        <taxon>Adrianichthyidae</taxon>
        <taxon>Oryziinae</taxon>
        <taxon>Oryzias</taxon>
    </lineage>
</organism>
<dbReference type="GO" id="GO:0008270">
    <property type="term" value="F:zinc ion binding"/>
    <property type="evidence" value="ECO:0007669"/>
    <property type="project" value="UniProtKB-KW"/>
</dbReference>
<sequence>METTSTFGSACGLCGTVDEERAQLSVINDEKGNCDPEKLLLCPFDKNHLIRACRFPYHLIKCRKNHPKLAGELKTCPFNARHLVPQHELAHHTETCVDRVIVDPKGSCDPDKIIQCPYDKNHQIRNSRFPYHILKCRKNHPKLANELRACPFNARHLVPKQELAQHIEMCENRRSPEESEEKDEDCAWRVPVRTRENPCKTEDWDMEADDHAVPFVWGVTPQMNQQPVNNLPQGLRAPNALPWESFKQ</sequence>
<evidence type="ECO:0000313" key="6">
    <source>
        <dbReference type="EMBL" id="KAF6721294.1"/>
    </source>
</evidence>
<evidence type="ECO:0000256" key="4">
    <source>
        <dbReference type="SAM" id="MobiDB-lite"/>
    </source>
</evidence>
<evidence type="ECO:0000313" key="7">
    <source>
        <dbReference type="Proteomes" id="UP000646548"/>
    </source>
</evidence>
<dbReference type="PANTHER" id="PTHR21402">
    <property type="entry name" value="GAMETOCYTE SPECIFIC FACTOR 1-RELATED"/>
    <property type="match status" value="1"/>
</dbReference>
<feature type="domain" description="CHHC U11-48K-type" evidence="5">
    <location>
        <begin position="147"/>
        <end position="174"/>
    </location>
</feature>